<organism evidence="2 3">
    <name type="scientific">Devosia pacifica</name>
    <dbReference type="NCBI Taxonomy" id="1335967"/>
    <lineage>
        <taxon>Bacteria</taxon>
        <taxon>Pseudomonadati</taxon>
        <taxon>Pseudomonadota</taxon>
        <taxon>Alphaproteobacteria</taxon>
        <taxon>Hyphomicrobiales</taxon>
        <taxon>Devosiaceae</taxon>
        <taxon>Devosia</taxon>
    </lineage>
</organism>
<dbReference type="Proteomes" id="UP000646579">
    <property type="component" value="Unassembled WGS sequence"/>
</dbReference>
<reference evidence="2" key="2">
    <citation type="submission" date="2020-09" db="EMBL/GenBank/DDBJ databases">
        <authorList>
            <person name="Sun Q."/>
            <person name="Kim S."/>
        </authorList>
    </citation>
    <scope>NUCLEOTIDE SEQUENCE</scope>
    <source>
        <strain evidence="2">KCTC 32437</strain>
    </source>
</reference>
<dbReference type="AlphaFoldDB" id="A0A918S9Z0"/>
<keyword evidence="1" id="KW-0732">Signal</keyword>
<dbReference type="RefSeq" id="WP_189426331.1">
    <property type="nucleotide sequence ID" value="NZ_BMZE01000003.1"/>
</dbReference>
<reference evidence="2" key="1">
    <citation type="journal article" date="2014" name="Int. J. Syst. Evol. Microbiol.">
        <title>Complete genome sequence of Corynebacterium casei LMG S-19264T (=DSM 44701T), isolated from a smear-ripened cheese.</title>
        <authorList>
            <consortium name="US DOE Joint Genome Institute (JGI-PGF)"/>
            <person name="Walter F."/>
            <person name="Albersmeier A."/>
            <person name="Kalinowski J."/>
            <person name="Ruckert C."/>
        </authorList>
    </citation>
    <scope>NUCLEOTIDE SEQUENCE</scope>
    <source>
        <strain evidence="2">KCTC 32437</strain>
    </source>
</reference>
<evidence type="ECO:0008006" key="4">
    <source>
        <dbReference type="Google" id="ProtNLM"/>
    </source>
</evidence>
<comment type="caution">
    <text evidence="2">The sequence shown here is derived from an EMBL/GenBank/DDBJ whole genome shotgun (WGS) entry which is preliminary data.</text>
</comment>
<feature type="signal peptide" evidence="1">
    <location>
        <begin position="1"/>
        <end position="23"/>
    </location>
</feature>
<dbReference type="EMBL" id="BMZE01000003">
    <property type="protein sequence ID" value="GHA30444.1"/>
    <property type="molecule type" value="Genomic_DNA"/>
</dbReference>
<protein>
    <recommendedName>
        <fullName evidence="4">Invasion associated locus B (IalB) protein</fullName>
    </recommendedName>
</protein>
<gene>
    <name evidence="2" type="ORF">GCM10007989_27780</name>
</gene>
<evidence type="ECO:0000256" key="1">
    <source>
        <dbReference type="SAM" id="SignalP"/>
    </source>
</evidence>
<evidence type="ECO:0000313" key="3">
    <source>
        <dbReference type="Proteomes" id="UP000646579"/>
    </source>
</evidence>
<proteinExistence type="predicted"/>
<sequence>MTLSLRMSICLSLLLLFPAAASAEPFHHSFGEWREYNRDWLAACPDEIVEGETGYYGTSCFASTGSQQLNAAGLPAYKITLILDRLDGDLDVAFTFAPTEGSTLDQTRPLTLRFSDSVPMQFAFGGDLETRYNTSNQFFVSNVEKLDVLLDAMRDKARATMLIPVGEADSHQSVEFSMHGVIASIDFMQAYARRLSTYD</sequence>
<accession>A0A918S9Z0</accession>
<feature type="chain" id="PRO_5036828038" description="Invasion associated locus B (IalB) protein" evidence="1">
    <location>
        <begin position="24"/>
        <end position="199"/>
    </location>
</feature>
<keyword evidence="3" id="KW-1185">Reference proteome</keyword>
<evidence type="ECO:0000313" key="2">
    <source>
        <dbReference type="EMBL" id="GHA30444.1"/>
    </source>
</evidence>
<name>A0A918S9Z0_9HYPH</name>